<dbReference type="InterPro" id="IPR045646">
    <property type="entry name" value="DUF6402"/>
</dbReference>
<protein>
    <submittedName>
        <fullName evidence="2">DUF6402 family protein</fullName>
    </submittedName>
</protein>
<dbReference type="RefSeq" id="WP_340368435.1">
    <property type="nucleotide sequence ID" value="NZ_JBBKZV010000068.1"/>
</dbReference>
<sequence length="490" mass="54642">MQSRFWPQAPCRRVSRLLLTHCYHLAGRGASGSLDRPKKNQGRKMSGTTYREVGRFEFGKNGKVILSKSDAPVTYYKVNWLLWTWVACAAQDKKGCAALEKSSLSLDRPPPPLRGHPAPPAAPVPPPKTREQLQAERNQRLVKNVLKVGDAMHDWWTKPTPSLFPPRQSGPFPSLAPAPAEPVIPPFDIQEIPDVMEKTKRPVSAKMMRHWFAGQSNYSLTLKDATNAIDHNGRPFPRSMIDQTIIKLDWVLGFARAREKYDELVGKGIYKGKAEGELHGKLQRFFRNGLPAVLRCADALAECGGDVHRLHPSFQFQMTPVDVAWSEKAALLAKEKFGIAMAPDDLTGALGSFYIYAAIGDFVVDRNGAATVESIYVYVRDSYSFLDSGDPHDLLARVADALGASQYLGHWNQNGVYLAPLPLQGDSPALRAIRAPLVDIDKSIYDKGAVMYPVTNKSFRDWRDRHGQGGEFIAYSDVKKVWIRPIKVQL</sequence>
<dbReference type="Proteomes" id="UP001363010">
    <property type="component" value="Unassembled WGS sequence"/>
</dbReference>
<feature type="region of interest" description="Disordered" evidence="1">
    <location>
        <begin position="103"/>
        <end position="132"/>
    </location>
</feature>
<evidence type="ECO:0000313" key="2">
    <source>
        <dbReference type="EMBL" id="MEJ8827410.1"/>
    </source>
</evidence>
<keyword evidence="3" id="KW-1185">Reference proteome</keyword>
<evidence type="ECO:0000256" key="1">
    <source>
        <dbReference type="SAM" id="MobiDB-lite"/>
    </source>
</evidence>
<feature type="compositionally biased region" description="Pro residues" evidence="1">
    <location>
        <begin position="108"/>
        <end position="127"/>
    </location>
</feature>
<evidence type="ECO:0000313" key="3">
    <source>
        <dbReference type="Proteomes" id="UP001363010"/>
    </source>
</evidence>
<organism evidence="2 3">
    <name type="scientific">Variovorax humicola</name>
    <dbReference type="NCBI Taxonomy" id="1769758"/>
    <lineage>
        <taxon>Bacteria</taxon>
        <taxon>Pseudomonadati</taxon>
        <taxon>Pseudomonadota</taxon>
        <taxon>Betaproteobacteria</taxon>
        <taxon>Burkholderiales</taxon>
        <taxon>Comamonadaceae</taxon>
        <taxon>Variovorax</taxon>
    </lineage>
</organism>
<gene>
    <name evidence="2" type="ORF">WKW80_36450</name>
</gene>
<name>A0ABU8WBI6_9BURK</name>
<dbReference type="EMBL" id="JBBKZV010000068">
    <property type="protein sequence ID" value="MEJ8827410.1"/>
    <property type="molecule type" value="Genomic_DNA"/>
</dbReference>
<proteinExistence type="predicted"/>
<dbReference type="Pfam" id="PF19940">
    <property type="entry name" value="DUF6402"/>
    <property type="match status" value="1"/>
</dbReference>
<comment type="caution">
    <text evidence="2">The sequence shown here is derived from an EMBL/GenBank/DDBJ whole genome shotgun (WGS) entry which is preliminary data.</text>
</comment>
<accession>A0ABU8WBI6</accession>
<reference evidence="2 3" key="1">
    <citation type="submission" date="2024-03" db="EMBL/GenBank/DDBJ databases">
        <title>Novel species of the genus Variovorax.</title>
        <authorList>
            <person name="Liu Q."/>
            <person name="Xin Y.-H."/>
        </authorList>
    </citation>
    <scope>NUCLEOTIDE SEQUENCE [LARGE SCALE GENOMIC DNA]</scope>
    <source>
        <strain evidence="2 3">KACC 18501</strain>
    </source>
</reference>